<feature type="transmembrane region" description="Helical" evidence="1">
    <location>
        <begin position="86"/>
        <end position="109"/>
    </location>
</feature>
<organism evidence="2 3">
    <name type="scientific">Actinoplanes palleronii</name>
    <dbReference type="NCBI Taxonomy" id="113570"/>
    <lineage>
        <taxon>Bacteria</taxon>
        <taxon>Bacillati</taxon>
        <taxon>Actinomycetota</taxon>
        <taxon>Actinomycetes</taxon>
        <taxon>Micromonosporales</taxon>
        <taxon>Micromonosporaceae</taxon>
        <taxon>Actinoplanes</taxon>
    </lineage>
</organism>
<proteinExistence type="predicted"/>
<feature type="transmembrane region" description="Helical" evidence="1">
    <location>
        <begin position="115"/>
        <end position="136"/>
    </location>
</feature>
<evidence type="ECO:0000313" key="2">
    <source>
        <dbReference type="EMBL" id="GIE73978.1"/>
    </source>
</evidence>
<keyword evidence="1" id="KW-0472">Membrane</keyword>
<protein>
    <recommendedName>
        <fullName evidence="4">PH domain-containing protein</fullName>
    </recommendedName>
</protein>
<evidence type="ECO:0000256" key="1">
    <source>
        <dbReference type="SAM" id="Phobius"/>
    </source>
</evidence>
<feature type="transmembrane region" description="Helical" evidence="1">
    <location>
        <begin position="12"/>
        <end position="30"/>
    </location>
</feature>
<accession>A0ABQ4BTG6</accession>
<comment type="caution">
    <text evidence="2">The sequence shown here is derived from an EMBL/GenBank/DDBJ whole genome shotgun (WGS) entry which is preliminary data.</text>
</comment>
<evidence type="ECO:0000313" key="3">
    <source>
        <dbReference type="Proteomes" id="UP000624709"/>
    </source>
</evidence>
<name>A0ABQ4BTG6_9ACTN</name>
<sequence>MMINIFGWVARRRVAVLIVSLVVAVILQMLRWTVGDGHSLRLNLAIGVLPLIPFVVGTAIAARVFHPAELIARPEVPAFDVPANPAAVLGAASYTFFAVFALGGTFHGLVTGMDVVLASPLVVIVSGQLAAFWWAALVRCGVRLTPDGIVDWQVHGRLFVPWDALTTPDPAHPRDAHQVTLRIGRPDLVRKRGFRSGGRTVLPATGVSAELVSRAINEYANRPEARSAIGSEVALTHLQMIPQV</sequence>
<evidence type="ECO:0008006" key="4">
    <source>
        <dbReference type="Google" id="ProtNLM"/>
    </source>
</evidence>
<gene>
    <name evidence="2" type="ORF">Apa02nite_100860</name>
</gene>
<keyword evidence="1" id="KW-1133">Transmembrane helix</keyword>
<keyword evidence="3" id="KW-1185">Reference proteome</keyword>
<dbReference type="Proteomes" id="UP000624709">
    <property type="component" value="Unassembled WGS sequence"/>
</dbReference>
<keyword evidence="1" id="KW-0812">Transmembrane</keyword>
<reference evidence="2 3" key="1">
    <citation type="submission" date="2021-01" db="EMBL/GenBank/DDBJ databases">
        <title>Whole genome shotgun sequence of Actinoplanes palleronii NBRC 14916.</title>
        <authorList>
            <person name="Komaki H."/>
            <person name="Tamura T."/>
        </authorList>
    </citation>
    <scope>NUCLEOTIDE SEQUENCE [LARGE SCALE GENOMIC DNA]</scope>
    <source>
        <strain evidence="2 3">NBRC 14916</strain>
    </source>
</reference>
<dbReference type="EMBL" id="BOMS01000201">
    <property type="protein sequence ID" value="GIE73978.1"/>
    <property type="molecule type" value="Genomic_DNA"/>
</dbReference>
<dbReference type="RefSeq" id="WP_203831513.1">
    <property type="nucleotide sequence ID" value="NZ_BAAATY010000085.1"/>
</dbReference>
<feature type="transmembrane region" description="Helical" evidence="1">
    <location>
        <begin position="42"/>
        <end position="65"/>
    </location>
</feature>